<sequence>MEKAAEQIYPVVEFQLRKKSTCFCKRVEALVIPRISGAWGNRYETKLPWKSNQFEGPLSADELNRAEEHLVREVQMQHFRKEINMLNRKETLKNSKLYSLRPYLDDQGILRINSRFNESKFHSNEKNPIIIPKESKFAVLIVKEKHLRLLHGGVTLTLSQIRRKYWIPQAIQLIRKIINKCLACKKYSVKSAYPDSCPVIESRNHHPLLSLVLTSRALFTSN</sequence>
<dbReference type="PANTHER" id="PTHR47331">
    <property type="entry name" value="PHD-TYPE DOMAIN-CONTAINING PROTEIN"/>
    <property type="match status" value="1"/>
</dbReference>
<name>A0A8X6G454_TRICU</name>
<protein>
    <recommendedName>
        <fullName evidence="1">Integrase zinc-binding domain-containing protein</fullName>
    </recommendedName>
</protein>
<gene>
    <name evidence="2" type="primary">AVEN_324_1</name>
    <name evidence="2" type="ORF">TNCT_240851</name>
</gene>
<dbReference type="Pfam" id="PF17921">
    <property type="entry name" value="Integrase_H2C2"/>
    <property type="match status" value="1"/>
</dbReference>
<dbReference type="Proteomes" id="UP000887116">
    <property type="component" value="Unassembled WGS sequence"/>
</dbReference>
<evidence type="ECO:0000259" key="1">
    <source>
        <dbReference type="Pfam" id="PF17921"/>
    </source>
</evidence>
<dbReference type="OrthoDB" id="8054160at2759"/>
<dbReference type="PANTHER" id="PTHR47331:SF1">
    <property type="entry name" value="GAG-LIKE PROTEIN"/>
    <property type="match status" value="1"/>
</dbReference>
<evidence type="ECO:0000313" key="2">
    <source>
        <dbReference type="EMBL" id="GFQ93944.1"/>
    </source>
</evidence>
<keyword evidence="3" id="KW-1185">Reference proteome</keyword>
<accession>A0A8X6G454</accession>
<feature type="domain" description="Integrase zinc-binding" evidence="1">
    <location>
        <begin position="140"/>
        <end position="188"/>
    </location>
</feature>
<dbReference type="InterPro" id="IPR041588">
    <property type="entry name" value="Integrase_H2C2"/>
</dbReference>
<dbReference type="EMBL" id="BMAO01024229">
    <property type="protein sequence ID" value="GFQ93944.1"/>
    <property type="molecule type" value="Genomic_DNA"/>
</dbReference>
<proteinExistence type="predicted"/>
<dbReference type="Gene3D" id="1.10.340.70">
    <property type="match status" value="1"/>
</dbReference>
<dbReference type="AlphaFoldDB" id="A0A8X6G454"/>
<evidence type="ECO:0000313" key="3">
    <source>
        <dbReference type="Proteomes" id="UP000887116"/>
    </source>
</evidence>
<reference evidence="2" key="1">
    <citation type="submission" date="2020-07" db="EMBL/GenBank/DDBJ databases">
        <title>Multicomponent nature underlies the extraordinary mechanical properties of spider dragline silk.</title>
        <authorList>
            <person name="Kono N."/>
            <person name="Nakamura H."/>
            <person name="Mori M."/>
            <person name="Yoshida Y."/>
            <person name="Ohtoshi R."/>
            <person name="Malay A.D."/>
            <person name="Moran D.A.P."/>
            <person name="Tomita M."/>
            <person name="Numata K."/>
            <person name="Arakawa K."/>
        </authorList>
    </citation>
    <scope>NUCLEOTIDE SEQUENCE</scope>
</reference>
<comment type="caution">
    <text evidence="2">The sequence shown here is derived from an EMBL/GenBank/DDBJ whole genome shotgun (WGS) entry which is preliminary data.</text>
</comment>
<organism evidence="2 3">
    <name type="scientific">Trichonephila clavata</name>
    <name type="common">Joro spider</name>
    <name type="synonym">Nephila clavata</name>
    <dbReference type="NCBI Taxonomy" id="2740835"/>
    <lineage>
        <taxon>Eukaryota</taxon>
        <taxon>Metazoa</taxon>
        <taxon>Ecdysozoa</taxon>
        <taxon>Arthropoda</taxon>
        <taxon>Chelicerata</taxon>
        <taxon>Arachnida</taxon>
        <taxon>Araneae</taxon>
        <taxon>Araneomorphae</taxon>
        <taxon>Entelegynae</taxon>
        <taxon>Araneoidea</taxon>
        <taxon>Nephilidae</taxon>
        <taxon>Trichonephila</taxon>
    </lineage>
</organism>